<keyword evidence="1" id="KW-0812">Transmembrane</keyword>
<keyword evidence="1" id="KW-1133">Transmembrane helix</keyword>
<feature type="transmembrane region" description="Helical" evidence="1">
    <location>
        <begin position="89"/>
        <end position="111"/>
    </location>
</feature>
<evidence type="ECO:0000313" key="2">
    <source>
        <dbReference type="EMBL" id="MBB4969243.1"/>
    </source>
</evidence>
<keyword evidence="3" id="KW-1185">Reference proteome</keyword>
<proteinExistence type="predicted"/>
<reference evidence="2 3" key="1">
    <citation type="submission" date="2020-08" db="EMBL/GenBank/DDBJ databases">
        <title>Sequencing the genomes of 1000 actinobacteria strains.</title>
        <authorList>
            <person name="Klenk H.-P."/>
        </authorList>
    </citation>
    <scope>NUCLEOTIDE SEQUENCE [LARGE SCALE GENOMIC DNA]</scope>
    <source>
        <strain evidence="2 3">DSM 45084</strain>
    </source>
</reference>
<name>A0A7W7WZV4_9PSEU</name>
<evidence type="ECO:0000313" key="3">
    <source>
        <dbReference type="Proteomes" id="UP000542674"/>
    </source>
</evidence>
<gene>
    <name evidence="2" type="ORF">F4559_006602</name>
</gene>
<dbReference type="EMBL" id="JACHJS010000001">
    <property type="protein sequence ID" value="MBB4969243.1"/>
    <property type="molecule type" value="Genomic_DNA"/>
</dbReference>
<protein>
    <submittedName>
        <fullName evidence="2">Uncharacterized protein</fullName>
    </submittedName>
</protein>
<organism evidence="2 3">
    <name type="scientific">Saccharothrix violaceirubra</name>
    <dbReference type="NCBI Taxonomy" id="413306"/>
    <lineage>
        <taxon>Bacteria</taxon>
        <taxon>Bacillati</taxon>
        <taxon>Actinomycetota</taxon>
        <taxon>Actinomycetes</taxon>
        <taxon>Pseudonocardiales</taxon>
        <taxon>Pseudonocardiaceae</taxon>
        <taxon>Saccharothrix</taxon>
    </lineage>
</organism>
<accession>A0A7W7WZV4</accession>
<dbReference type="Proteomes" id="UP000542674">
    <property type="component" value="Unassembled WGS sequence"/>
</dbReference>
<keyword evidence="1" id="KW-0472">Membrane</keyword>
<sequence length="177" mass="18153">MTRRPATTRFARGALLAVTSLGLTVAAHGLAGGEVVDAVPALPLTLLIAFGGTALSERLGPRSLLGALGLAQFAQHTLLSLGYHQPMTAVVDPVAMTAAHAVAAVLTGLLLTRADAALSALASAFPRLVPVLPTHPPVVGRLFVPVRSPAPDPLVGVLLRRVHGRRGPPLLPITQGH</sequence>
<dbReference type="RefSeq" id="WP_184674929.1">
    <property type="nucleotide sequence ID" value="NZ_BAABAI010000021.1"/>
</dbReference>
<evidence type="ECO:0000256" key="1">
    <source>
        <dbReference type="SAM" id="Phobius"/>
    </source>
</evidence>
<comment type="caution">
    <text evidence="2">The sequence shown here is derived from an EMBL/GenBank/DDBJ whole genome shotgun (WGS) entry which is preliminary data.</text>
</comment>
<dbReference type="AlphaFoldDB" id="A0A7W7WZV4"/>